<evidence type="ECO:0000256" key="5">
    <source>
        <dbReference type="ARBA" id="ARBA00022679"/>
    </source>
</evidence>
<comment type="similarity">
    <text evidence="1 7">Belongs to the methyltransferase superfamily. RsmH family.</text>
</comment>
<dbReference type="PATRIC" id="fig|626937.4.peg.2774"/>
<evidence type="ECO:0000256" key="4">
    <source>
        <dbReference type="ARBA" id="ARBA00022603"/>
    </source>
</evidence>
<dbReference type="STRING" id="626937.HMPREF3293_02815"/>
<feature type="binding site" evidence="7">
    <location>
        <position position="109"/>
    </location>
    <ligand>
        <name>S-adenosyl-L-methionine</name>
        <dbReference type="ChEBI" id="CHEBI:59789"/>
    </ligand>
</feature>
<dbReference type="AlphaFoldDB" id="A0A136Q0F1"/>
<dbReference type="GO" id="GO:0070475">
    <property type="term" value="P:rRNA base methylation"/>
    <property type="evidence" value="ECO:0007669"/>
    <property type="project" value="UniProtKB-UniRule"/>
</dbReference>
<name>A0A136Q0F1_9FIRM</name>
<comment type="catalytic activity">
    <reaction evidence="7">
        <text>cytidine(1402) in 16S rRNA + S-adenosyl-L-methionine = N(4)-methylcytidine(1402) in 16S rRNA + S-adenosyl-L-homocysteine + H(+)</text>
        <dbReference type="Rhea" id="RHEA:42928"/>
        <dbReference type="Rhea" id="RHEA-COMP:10286"/>
        <dbReference type="Rhea" id="RHEA-COMP:10287"/>
        <dbReference type="ChEBI" id="CHEBI:15378"/>
        <dbReference type="ChEBI" id="CHEBI:57856"/>
        <dbReference type="ChEBI" id="CHEBI:59789"/>
        <dbReference type="ChEBI" id="CHEBI:74506"/>
        <dbReference type="ChEBI" id="CHEBI:82748"/>
        <dbReference type="EC" id="2.1.1.199"/>
    </reaction>
</comment>
<dbReference type="HAMAP" id="MF_01007">
    <property type="entry name" value="16SrRNA_methyltr_H"/>
    <property type="match status" value="1"/>
</dbReference>
<evidence type="ECO:0000256" key="7">
    <source>
        <dbReference type="HAMAP-Rule" id="MF_01007"/>
    </source>
</evidence>
<dbReference type="EC" id="2.1.1.199" evidence="7"/>
<evidence type="ECO:0000256" key="1">
    <source>
        <dbReference type="ARBA" id="ARBA00010396"/>
    </source>
</evidence>
<keyword evidence="3 7" id="KW-0698">rRNA processing</keyword>
<dbReference type="GO" id="GO:0005737">
    <property type="term" value="C:cytoplasm"/>
    <property type="evidence" value="ECO:0007669"/>
    <property type="project" value="UniProtKB-SubCell"/>
</dbReference>
<feature type="binding site" evidence="7">
    <location>
        <position position="81"/>
    </location>
    <ligand>
        <name>S-adenosyl-L-methionine</name>
        <dbReference type="ChEBI" id="CHEBI:59789"/>
    </ligand>
</feature>
<comment type="caution">
    <text evidence="8">The sequence shown here is derived from an EMBL/GenBank/DDBJ whole genome shotgun (WGS) entry which is preliminary data.</text>
</comment>
<keyword evidence="5 7" id="KW-0808">Transferase</keyword>
<evidence type="ECO:0000313" key="8">
    <source>
        <dbReference type="EMBL" id="KXK64171.1"/>
    </source>
</evidence>
<comment type="subcellular location">
    <subcellularLocation>
        <location evidence="7">Cytoplasm</location>
    </subcellularLocation>
</comment>
<protein>
    <recommendedName>
        <fullName evidence="7">Ribosomal RNA small subunit methyltransferase H</fullName>
        <ecNumber evidence="7">2.1.1.199</ecNumber>
    </recommendedName>
    <alternativeName>
        <fullName evidence="7">16S rRNA m(4)C1402 methyltransferase</fullName>
    </alternativeName>
    <alternativeName>
        <fullName evidence="7">rRNA (cytosine-N(4)-)-methyltransferase RsmH</fullName>
    </alternativeName>
</protein>
<dbReference type="EMBL" id="LSZW01000065">
    <property type="protein sequence ID" value="KXK64171.1"/>
    <property type="molecule type" value="Genomic_DNA"/>
</dbReference>
<comment type="function">
    <text evidence="7">Specifically methylates the N4 position of cytidine in position 1402 (C1402) of 16S rRNA.</text>
</comment>
<dbReference type="Pfam" id="PF01795">
    <property type="entry name" value="Methyltransf_5"/>
    <property type="match status" value="1"/>
</dbReference>
<evidence type="ECO:0000256" key="2">
    <source>
        <dbReference type="ARBA" id="ARBA00022490"/>
    </source>
</evidence>
<dbReference type="InterPro" id="IPR002903">
    <property type="entry name" value="RsmH"/>
</dbReference>
<gene>
    <name evidence="7" type="primary">rsmH</name>
    <name evidence="8" type="ORF">HMPREF3293_02815</name>
</gene>
<dbReference type="SUPFAM" id="SSF81799">
    <property type="entry name" value="Putative methyltransferase TM0872, insert domain"/>
    <property type="match status" value="1"/>
</dbReference>
<dbReference type="FunFam" id="1.10.150.170:FF:000001">
    <property type="entry name" value="Ribosomal RNA small subunit methyltransferase H"/>
    <property type="match status" value="1"/>
</dbReference>
<dbReference type="Gene3D" id="3.40.50.150">
    <property type="entry name" value="Vaccinia Virus protein VP39"/>
    <property type="match status" value="1"/>
</dbReference>
<dbReference type="NCBIfam" id="TIGR00006">
    <property type="entry name" value="16S rRNA (cytosine(1402)-N(4))-methyltransferase RsmH"/>
    <property type="match status" value="1"/>
</dbReference>
<organism evidence="8 9">
    <name type="scientific">Christensenella minuta</name>
    <dbReference type="NCBI Taxonomy" id="626937"/>
    <lineage>
        <taxon>Bacteria</taxon>
        <taxon>Bacillati</taxon>
        <taxon>Bacillota</taxon>
        <taxon>Clostridia</taxon>
        <taxon>Christensenellales</taxon>
        <taxon>Christensenellaceae</taxon>
        <taxon>Christensenella</taxon>
    </lineage>
</organism>
<dbReference type="Gene3D" id="1.10.150.170">
    <property type="entry name" value="Putative methyltransferase TM0872, insert domain"/>
    <property type="match status" value="1"/>
</dbReference>
<evidence type="ECO:0000313" key="9">
    <source>
        <dbReference type="Proteomes" id="UP000070366"/>
    </source>
</evidence>
<keyword evidence="9" id="KW-1185">Reference proteome</keyword>
<dbReference type="RefSeq" id="WP_066521318.1">
    <property type="nucleotide sequence ID" value="NZ_CABMOF010000005.1"/>
</dbReference>
<dbReference type="SUPFAM" id="SSF53335">
    <property type="entry name" value="S-adenosyl-L-methionine-dependent methyltransferases"/>
    <property type="match status" value="1"/>
</dbReference>
<dbReference type="InterPro" id="IPR023397">
    <property type="entry name" value="SAM-dep_MeTrfase_MraW_recog"/>
</dbReference>
<dbReference type="PANTHER" id="PTHR11265">
    <property type="entry name" value="S-ADENOSYL-METHYLTRANSFERASE MRAW"/>
    <property type="match status" value="1"/>
</dbReference>
<feature type="binding site" evidence="7">
    <location>
        <position position="102"/>
    </location>
    <ligand>
        <name>S-adenosyl-L-methionine</name>
        <dbReference type="ChEBI" id="CHEBI:59789"/>
    </ligand>
</feature>
<dbReference type="KEGG" id="cmiu:B1H56_02880"/>
<keyword evidence="6 7" id="KW-0949">S-adenosyl-L-methionine</keyword>
<dbReference type="PIRSF" id="PIRSF004486">
    <property type="entry name" value="MraW"/>
    <property type="match status" value="1"/>
</dbReference>
<reference evidence="8 9" key="1">
    <citation type="submission" date="2016-02" db="EMBL/GenBank/DDBJ databases">
        <authorList>
            <person name="Wen L."/>
            <person name="He K."/>
            <person name="Yang H."/>
        </authorList>
    </citation>
    <scope>NUCLEOTIDE SEQUENCE [LARGE SCALE GENOMIC DNA]</scope>
    <source>
        <strain evidence="8 9">DSM 22607</strain>
    </source>
</reference>
<feature type="binding site" evidence="7">
    <location>
        <position position="54"/>
    </location>
    <ligand>
        <name>S-adenosyl-L-methionine</name>
        <dbReference type="ChEBI" id="CHEBI:59789"/>
    </ligand>
</feature>
<evidence type="ECO:0000256" key="6">
    <source>
        <dbReference type="ARBA" id="ARBA00022691"/>
    </source>
</evidence>
<accession>A0A136Q0F1</accession>
<evidence type="ECO:0000256" key="3">
    <source>
        <dbReference type="ARBA" id="ARBA00022552"/>
    </source>
</evidence>
<keyword evidence="2 7" id="KW-0963">Cytoplasm</keyword>
<keyword evidence="4 7" id="KW-0489">Methyltransferase</keyword>
<dbReference type="PANTHER" id="PTHR11265:SF0">
    <property type="entry name" value="12S RRNA N4-METHYLCYTIDINE METHYLTRANSFERASE"/>
    <property type="match status" value="1"/>
</dbReference>
<feature type="binding site" evidence="7">
    <location>
        <begin position="34"/>
        <end position="36"/>
    </location>
    <ligand>
        <name>S-adenosyl-L-methionine</name>
        <dbReference type="ChEBI" id="CHEBI:59789"/>
    </ligand>
</feature>
<dbReference type="Proteomes" id="UP000070366">
    <property type="component" value="Unassembled WGS sequence"/>
</dbReference>
<sequence>MRPHGHVPVLYQEMLEMLNLGDGKIIVDGTLGGGGHADGILQQIGPNGKLVGIDRDAAAIERCARRLSVYGSKATLVHDNFKRIKPILKGLGIEKIDGAVLDLGVSSFQLDEGERGFSYNAEAPLDMRMDRGNPLSAYEVVNGYSEDELKRVIREYGEERWAARIAQFITKERETKKIETTKELTEIIKQAIPAAARREGPHPAKRTFQAIRIEVNAELTGLREALEDYVSVLRSGGRLAVITFHSLEDRIVKQTFKRLFDPCECPKDFPVCVCGKVSQIKIITRKPILPEAEELEKNPRARSAKLRVAEKR</sequence>
<proteinExistence type="inferred from homology"/>
<dbReference type="OrthoDB" id="9806637at2"/>
<dbReference type="InterPro" id="IPR029063">
    <property type="entry name" value="SAM-dependent_MTases_sf"/>
</dbReference>
<dbReference type="GO" id="GO:0071424">
    <property type="term" value="F:rRNA (cytosine-N4-)-methyltransferase activity"/>
    <property type="evidence" value="ECO:0007669"/>
    <property type="project" value="UniProtKB-UniRule"/>
</dbReference>